<dbReference type="Proteomes" id="UP000001492">
    <property type="component" value="Chromosome 1"/>
</dbReference>
<evidence type="ECO:0000313" key="4">
    <source>
        <dbReference type="EMBL" id="ADU13894.1"/>
    </source>
</evidence>
<protein>
    <submittedName>
        <fullName evidence="4">Conjugal transfer protein TrbG/VirB9/CagX</fullName>
    </submittedName>
</protein>
<reference evidence="5" key="1">
    <citation type="submission" date="2010-12" db="EMBL/GenBank/DDBJ databases">
        <title>Complete sequence of chromosome 1 of Asticcacaulis excentricus CB 48.</title>
        <authorList>
            <consortium name="US DOE Joint Genome Institute"/>
            <person name="Lucas S."/>
            <person name="Copeland A."/>
            <person name="Lapidus A."/>
            <person name="Cheng J.-F."/>
            <person name="Bruce D."/>
            <person name="Goodwin L."/>
            <person name="Pitluck S."/>
            <person name="Teshima H."/>
            <person name="Davenport K."/>
            <person name="Detter J.C."/>
            <person name="Han C."/>
            <person name="Tapia R."/>
            <person name="Land M."/>
            <person name="Hauser L."/>
            <person name="Jeffries C."/>
            <person name="Kyrpides N."/>
            <person name="Ivanova N."/>
            <person name="Ovchinnikova G."/>
            <person name="Brun Y.V."/>
            <person name="Woyke T."/>
        </authorList>
    </citation>
    <scope>NUCLEOTIDE SEQUENCE [LARGE SCALE GENOMIC DNA]</scope>
    <source>
        <strain evidence="5">ATCC 15261 / DSM 4724 / KCTC 12464 / NCIMB 9791 / VKM B-1370 / CB 48</strain>
    </source>
</reference>
<keyword evidence="5" id="KW-1185">Reference proteome</keyword>
<dbReference type="Gene3D" id="2.60.40.2500">
    <property type="match status" value="1"/>
</dbReference>
<dbReference type="Pfam" id="PF03524">
    <property type="entry name" value="CagX"/>
    <property type="match status" value="1"/>
</dbReference>
<dbReference type="AlphaFoldDB" id="E8RME3"/>
<keyword evidence="2 3" id="KW-0732">Signal</keyword>
<evidence type="ECO:0000256" key="1">
    <source>
        <dbReference type="ARBA" id="ARBA00006135"/>
    </source>
</evidence>
<dbReference type="eggNOG" id="COG3504">
    <property type="taxonomic scope" value="Bacteria"/>
</dbReference>
<evidence type="ECO:0000256" key="3">
    <source>
        <dbReference type="SAM" id="SignalP"/>
    </source>
</evidence>
<organism evidence="4 5">
    <name type="scientific">Asticcacaulis excentricus (strain ATCC 15261 / DSM 4724 / KCTC 12464 / NCIMB 9791 / VKM B-1370 / CB 48)</name>
    <dbReference type="NCBI Taxonomy" id="573065"/>
    <lineage>
        <taxon>Bacteria</taxon>
        <taxon>Pseudomonadati</taxon>
        <taxon>Pseudomonadota</taxon>
        <taxon>Alphaproteobacteria</taxon>
        <taxon>Caulobacterales</taxon>
        <taxon>Caulobacteraceae</taxon>
        <taxon>Asticcacaulis</taxon>
    </lineage>
</organism>
<gene>
    <name evidence="4" type="ordered locus">Astex_2238</name>
</gene>
<evidence type="ECO:0000313" key="5">
    <source>
        <dbReference type="Proteomes" id="UP000001492"/>
    </source>
</evidence>
<dbReference type="RefSeq" id="WP_013479722.1">
    <property type="nucleotide sequence ID" value="NC_014816.1"/>
</dbReference>
<comment type="similarity">
    <text evidence="1">Belongs to the TrbG/VirB9 family.</text>
</comment>
<dbReference type="HOGENOM" id="CLU_058585_3_1_5"/>
<dbReference type="CDD" id="cd06911">
    <property type="entry name" value="VirB9_CagX_TrbG"/>
    <property type="match status" value="1"/>
</dbReference>
<dbReference type="InterPro" id="IPR033645">
    <property type="entry name" value="VirB9/CagX/TrbG_C"/>
</dbReference>
<sequence length="292" mass="31455">MRAALLSLPALALTLALPVCAAPVLPVTPADAAVIHVPFVDSGIVRVRVKVGVVTRILLGADEHIEVAATGVSADCEALKHTWCIRADKGTSIIWVRPRPGARSNNLELRSDRHDYSFVFEVVEDRVVRNKRGRIIGRVLARPHHRVTFEYNDPVTAKAPMATSSAPSLPTAQPEAPVVVNRRYLFEPNKAGKGITPVDMFDDGCFTFIRFSARAELPIIFRVNADGQEQRLGMQIRDGVVVLHEVAPGFVIRLGGGVVKVVNAGLGQSPLNSKCTLSARPGLVEEGVGDDG</sequence>
<evidence type="ECO:0000256" key="2">
    <source>
        <dbReference type="ARBA" id="ARBA00022729"/>
    </source>
</evidence>
<dbReference type="InterPro" id="IPR010258">
    <property type="entry name" value="Conjugal_tfr_TrbG/VirB9/CagX"/>
</dbReference>
<feature type="chain" id="PRO_5003229887" evidence="3">
    <location>
        <begin position="22"/>
        <end position="292"/>
    </location>
</feature>
<dbReference type="InterPro" id="IPR038161">
    <property type="entry name" value="VirB9/CagX/TrbG_C_sf"/>
</dbReference>
<name>E8RME3_ASTEC</name>
<dbReference type="EMBL" id="CP002395">
    <property type="protein sequence ID" value="ADU13894.1"/>
    <property type="molecule type" value="Genomic_DNA"/>
</dbReference>
<accession>E8RME3</accession>
<dbReference type="STRING" id="573065.Astex_2238"/>
<proteinExistence type="inferred from homology"/>
<dbReference type="OrthoDB" id="7390264at2"/>
<feature type="signal peptide" evidence="3">
    <location>
        <begin position="1"/>
        <end position="21"/>
    </location>
</feature>
<dbReference type="KEGG" id="aex:Astex_2238"/>